<dbReference type="GO" id="GO:0044027">
    <property type="term" value="P:negative regulation of gene expression via chromosomal CpG island methylation"/>
    <property type="evidence" value="ECO:0007669"/>
    <property type="project" value="TreeGrafter"/>
</dbReference>
<gene>
    <name evidence="9" type="ORF">RHS01_07019</name>
</gene>
<proteinExistence type="predicted"/>
<dbReference type="GO" id="GO:0003677">
    <property type="term" value="F:DNA binding"/>
    <property type="evidence" value="ECO:0007669"/>
    <property type="project" value="TreeGrafter"/>
</dbReference>
<dbReference type="InterPro" id="IPR029063">
    <property type="entry name" value="SAM-dependent_MTases_sf"/>
</dbReference>
<keyword evidence="6" id="KW-0539">Nucleus</keyword>
<dbReference type="InterPro" id="IPR001525">
    <property type="entry name" value="C5_MeTfrase"/>
</dbReference>
<keyword evidence="3 9" id="KW-0489">Methyltransferase</keyword>
<dbReference type="Gene3D" id="2.30.30.490">
    <property type="match status" value="1"/>
</dbReference>
<dbReference type="Gene3D" id="3.90.120.10">
    <property type="entry name" value="DNA Methylase, subunit A, domain 2"/>
    <property type="match status" value="1"/>
</dbReference>
<evidence type="ECO:0000256" key="7">
    <source>
        <dbReference type="SAM" id="MobiDB-lite"/>
    </source>
</evidence>
<keyword evidence="5" id="KW-0949">S-adenosyl-L-methionine</keyword>
<organism evidence="9 10">
    <name type="scientific">Rhizoctonia solani</name>
    <dbReference type="NCBI Taxonomy" id="456999"/>
    <lineage>
        <taxon>Eukaryota</taxon>
        <taxon>Fungi</taxon>
        <taxon>Dikarya</taxon>
        <taxon>Basidiomycota</taxon>
        <taxon>Agaricomycotina</taxon>
        <taxon>Agaricomycetes</taxon>
        <taxon>Cantharellales</taxon>
        <taxon>Ceratobasidiaceae</taxon>
        <taxon>Rhizoctonia</taxon>
    </lineage>
</organism>
<reference evidence="9" key="1">
    <citation type="submission" date="2020-09" db="EMBL/GenBank/DDBJ databases">
        <title>Comparative genome analyses of four rice-infecting Rhizoctonia solani isolates reveal extensive enrichment of homogalacturonan modification genes.</title>
        <authorList>
            <person name="Lee D.-Y."/>
            <person name="Jeon J."/>
            <person name="Kim K.-T."/>
            <person name="Cheong K."/>
            <person name="Song H."/>
            <person name="Choi G."/>
            <person name="Ko J."/>
            <person name="Opiyo S.O."/>
            <person name="Zuo S."/>
            <person name="Madhav S."/>
            <person name="Lee Y.-H."/>
            <person name="Wang G.-L."/>
        </authorList>
    </citation>
    <scope>NUCLEOTIDE SEQUENCE</scope>
    <source>
        <strain evidence="9">AG1-IA B2</strain>
    </source>
</reference>
<evidence type="ECO:0000256" key="5">
    <source>
        <dbReference type="ARBA" id="ARBA00022691"/>
    </source>
</evidence>
<dbReference type="EC" id="2.1.1.37" evidence="2"/>
<feature type="domain" description="RFTS" evidence="8">
    <location>
        <begin position="37"/>
        <end position="194"/>
    </location>
</feature>
<evidence type="ECO:0000256" key="4">
    <source>
        <dbReference type="ARBA" id="ARBA00022679"/>
    </source>
</evidence>
<dbReference type="AlphaFoldDB" id="A0A8H7M3B9"/>
<feature type="compositionally biased region" description="Basic and acidic residues" evidence="7">
    <location>
        <begin position="100"/>
        <end position="110"/>
    </location>
</feature>
<feature type="region of interest" description="Disordered" evidence="7">
    <location>
        <begin position="86"/>
        <end position="111"/>
    </location>
</feature>
<name>A0A8H7M3B9_9AGAM</name>
<protein>
    <recommendedName>
        <fullName evidence="2">DNA (cytosine-5-)-methyltransferase</fullName>
        <ecNumber evidence="2">2.1.1.37</ecNumber>
    </recommendedName>
</protein>
<evidence type="ECO:0000256" key="3">
    <source>
        <dbReference type="ARBA" id="ARBA00022603"/>
    </source>
</evidence>
<evidence type="ECO:0000313" key="9">
    <source>
        <dbReference type="EMBL" id="KAF8753392.1"/>
    </source>
</evidence>
<dbReference type="PANTHER" id="PTHR10629">
    <property type="entry name" value="CYTOSINE-SPECIFIC METHYLTRANSFERASE"/>
    <property type="match status" value="1"/>
</dbReference>
<dbReference type="Pfam" id="PF12047">
    <property type="entry name" value="DNMT1-RFD"/>
    <property type="match status" value="1"/>
</dbReference>
<feature type="region of interest" description="Disordered" evidence="7">
    <location>
        <begin position="893"/>
        <end position="915"/>
    </location>
</feature>
<dbReference type="InterPro" id="IPR022702">
    <property type="entry name" value="Cytosine_MeTrfase1_RFD"/>
</dbReference>
<accession>A0A8H7M3B9</accession>
<comment type="subcellular location">
    <subcellularLocation>
        <location evidence="1">Nucleus</location>
    </subcellularLocation>
</comment>
<evidence type="ECO:0000256" key="2">
    <source>
        <dbReference type="ARBA" id="ARBA00011975"/>
    </source>
</evidence>
<dbReference type="Proteomes" id="UP000614334">
    <property type="component" value="Unassembled WGS sequence"/>
</dbReference>
<keyword evidence="4 9" id="KW-0808">Transferase</keyword>
<dbReference type="SUPFAM" id="SSF53335">
    <property type="entry name" value="S-adenosyl-L-methionine-dependent methyltransferases"/>
    <property type="match status" value="1"/>
</dbReference>
<dbReference type="GO" id="GO:0003886">
    <property type="term" value="F:DNA (cytosine-5-)-methyltransferase activity"/>
    <property type="evidence" value="ECO:0007669"/>
    <property type="project" value="UniProtKB-EC"/>
</dbReference>
<dbReference type="Pfam" id="PF00145">
    <property type="entry name" value="DNA_methylase"/>
    <property type="match status" value="1"/>
</dbReference>
<dbReference type="PANTHER" id="PTHR10629:SF52">
    <property type="entry name" value="DNA (CYTOSINE-5)-METHYLTRANSFERASE 1"/>
    <property type="match status" value="1"/>
</dbReference>
<dbReference type="Gene3D" id="3.40.50.150">
    <property type="entry name" value="Vaccinia Virus protein VP39"/>
    <property type="match status" value="1"/>
</dbReference>
<dbReference type="InterPro" id="IPR050390">
    <property type="entry name" value="C5-Methyltransferase"/>
</dbReference>
<evidence type="ECO:0000256" key="1">
    <source>
        <dbReference type="ARBA" id="ARBA00004123"/>
    </source>
</evidence>
<dbReference type="EMBL" id="JACYCF010000013">
    <property type="protein sequence ID" value="KAF8753392.1"/>
    <property type="molecule type" value="Genomic_DNA"/>
</dbReference>
<evidence type="ECO:0000256" key="6">
    <source>
        <dbReference type="ARBA" id="ARBA00023242"/>
    </source>
</evidence>
<dbReference type="GO" id="GO:0032259">
    <property type="term" value="P:methylation"/>
    <property type="evidence" value="ECO:0007669"/>
    <property type="project" value="UniProtKB-KW"/>
</dbReference>
<dbReference type="GO" id="GO:0005634">
    <property type="term" value="C:nucleus"/>
    <property type="evidence" value="ECO:0007669"/>
    <property type="project" value="UniProtKB-SubCell"/>
</dbReference>
<evidence type="ECO:0000313" key="10">
    <source>
        <dbReference type="Proteomes" id="UP000614334"/>
    </source>
</evidence>
<sequence length="1127" mass="127937">MDPNNWENSIDWDEYLPEAQIIQSMDDIDLQVEHTDDNRRIFRLENFIVYDTKTKQLATFDISNVEQMSIIGKAIPIFPDINDDDGGRSEYGEGASDDSDTARRRARPDEEPPYEIDLQLSTIQKADYTYLDVSAACCDGIYVLTNYAWYLLQRPSKIYASLYDQPFREFRLVLTILRRAYEDPEERLSEFLPKFRRHATRIDRKYTKATNWGYRELHQMDLQQCSTSIAHNIQDFIQNLSNELESTDDAVQRDLIRCWPAISQLFADETVTSNLLWTPPPSKLPPSKLPPRSAIAATATGKEVIEIEDSSDEEMDDLGARTARKAKVGRQTCTTPIVERAARKVFSHPLNLIGEQLPEVTWRESRARGMEVTGNTKLTRGQCVLVPAGIDKQEPHEDWAFNQNKTKSINDVAKSIGEFAQIIDATSDNLHVRWFDHSSKTSLLAALERPLELFLSQRCDDIRRVHVKCIIDVRWLGPDQGVPDYEEGYYVRFIRTLDSSFTWAKPDDIQLDPSTQCGTCDLAKDRQTRFDSSSGTLTLQGLDIHRGDFIVTQPIPTSPWFPNSSIPLDNRRAYPGQIFQVIRAIRSDGHGRDCIVGLVLQPFERVSELRRHGFLDEDHDACPGRPANDERRLCLMDSWTSILEWETLKEYPMRKCYLRHPDSFASHQDMNSWISQSPLHFLVDLRAMATEEGATPDHRFPQDPLLHSTQHLQLQEFQSLAKPCRKCPEELGNSRVTRMRMLDMFSGAGGLSQGLVLSGVCEPKYAIDHDAAALETYKISLGSVHSPRCECGTIGYARGGSCRHDRAPTPSDSDSEDSTLPGRYDVDFICAGPPCQSFLAPTDSERIPTLAQHMIIAVMAPSTIIDLNTFSCKSVSFNFQDYQFIPSKGKCAERSYEQDTRPSARGRSSDSAETDFHEDNYVEQGILRFITRAALDLGYAIRVDGLRLPSSRYGDPTHQKDGNVPIVGNGIHRRVTMWDAISDLAPFEWYAHGQSALCYTETEASRAEDRRRRTRGENRIPVYVAVKDDRQAQEARGSETTVSEHYTSSFKSPLFVERVVNIPLSAKADHRALPEVLKRGDFLSNVFAVWGASGYYQGAFGDMIKRHRLRLYLLRSDLLKRTGSAFI</sequence>
<evidence type="ECO:0000259" key="8">
    <source>
        <dbReference type="Pfam" id="PF12047"/>
    </source>
</evidence>
<comment type="caution">
    <text evidence="9">The sequence shown here is derived from an EMBL/GenBank/DDBJ whole genome shotgun (WGS) entry which is preliminary data.</text>
</comment>
<dbReference type="InterPro" id="IPR043151">
    <property type="entry name" value="BAH_sf"/>
</dbReference>